<evidence type="ECO:0000256" key="7">
    <source>
        <dbReference type="ARBA" id="ARBA00023242"/>
    </source>
</evidence>
<reference evidence="12" key="1">
    <citation type="journal article" date="2018" name="Nat. Microbiol.">
        <title>Leveraging single-cell genomics to expand the fungal tree of life.</title>
        <authorList>
            <person name="Ahrendt S.R."/>
            <person name="Quandt C.A."/>
            <person name="Ciobanu D."/>
            <person name="Clum A."/>
            <person name="Salamov A."/>
            <person name="Andreopoulos B."/>
            <person name="Cheng J.F."/>
            <person name="Woyke T."/>
            <person name="Pelin A."/>
            <person name="Henrissat B."/>
            <person name="Reynolds N.K."/>
            <person name="Benny G.L."/>
            <person name="Smith M.E."/>
            <person name="James T.Y."/>
            <person name="Grigoriev I.V."/>
        </authorList>
    </citation>
    <scope>NUCLEOTIDE SEQUENCE [LARGE SCALE GENOMIC DNA]</scope>
    <source>
        <strain evidence="12">Baker2002</strain>
    </source>
</reference>
<evidence type="ECO:0000256" key="6">
    <source>
        <dbReference type="ARBA" id="ARBA00023163"/>
    </source>
</evidence>
<evidence type="ECO:0000256" key="9">
    <source>
        <dbReference type="RuleBase" id="RU364142"/>
    </source>
</evidence>
<dbReference type="EMBL" id="ML004522">
    <property type="protein sequence ID" value="RKP29012.1"/>
    <property type="molecule type" value="Genomic_DNA"/>
</dbReference>
<evidence type="ECO:0000313" key="11">
    <source>
        <dbReference type="EMBL" id="RKP29012.1"/>
    </source>
</evidence>
<comment type="similarity">
    <text evidence="2 9">Belongs to the Mediator complex subunit 5 family.</text>
</comment>
<comment type="subcellular location">
    <subcellularLocation>
        <location evidence="1 9">Nucleus</location>
    </subcellularLocation>
</comment>
<dbReference type="Proteomes" id="UP000268321">
    <property type="component" value="Unassembled WGS sequence"/>
</dbReference>
<organism evidence="11 12">
    <name type="scientific">Metschnikowia bicuspidata</name>
    <dbReference type="NCBI Taxonomy" id="27322"/>
    <lineage>
        <taxon>Eukaryota</taxon>
        <taxon>Fungi</taxon>
        <taxon>Dikarya</taxon>
        <taxon>Ascomycota</taxon>
        <taxon>Saccharomycotina</taxon>
        <taxon>Pichiomycetes</taxon>
        <taxon>Metschnikowiaceae</taxon>
        <taxon>Metschnikowia</taxon>
    </lineage>
</organism>
<evidence type="ECO:0000256" key="10">
    <source>
        <dbReference type="SAM" id="Phobius"/>
    </source>
</evidence>
<dbReference type="InterPro" id="IPR014801">
    <property type="entry name" value="Mediator_Med5_fun"/>
</dbReference>
<dbReference type="GO" id="GO:0016592">
    <property type="term" value="C:mediator complex"/>
    <property type="evidence" value="ECO:0007669"/>
    <property type="project" value="InterPro"/>
</dbReference>
<dbReference type="GO" id="GO:0006357">
    <property type="term" value="P:regulation of transcription by RNA polymerase II"/>
    <property type="evidence" value="ECO:0007669"/>
    <property type="project" value="InterPro"/>
</dbReference>
<evidence type="ECO:0000256" key="2">
    <source>
        <dbReference type="ARBA" id="ARBA00008782"/>
    </source>
</evidence>
<evidence type="ECO:0000256" key="5">
    <source>
        <dbReference type="ARBA" id="ARBA00023159"/>
    </source>
</evidence>
<keyword evidence="10" id="KW-0472">Membrane</keyword>
<protein>
    <recommendedName>
        <fullName evidence="3 9">Mediator of RNA polymerase II transcription subunit 5</fullName>
    </recommendedName>
    <alternativeName>
        <fullName evidence="8 9">Mediator complex subunit 5</fullName>
    </alternativeName>
</protein>
<dbReference type="PANTHER" id="PTHR35784:SF1">
    <property type="entry name" value="MEDIATOR OF RNA POLYMERASE II TRANSCRIPTION SUBUNIT 5"/>
    <property type="match status" value="1"/>
</dbReference>
<proteinExistence type="inferred from homology"/>
<dbReference type="OrthoDB" id="5322661at2759"/>
<feature type="transmembrane region" description="Helical" evidence="10">
    <location>
        <begin position="517"/>
        <end position="538"/>
    </location>
</feature>
<accession>A0A4P9Z9P0</accession>
<evidence type="ECO:0000256" key="3">
    <source>
        <dbReference type="ARBA" id="ARBA00020628"/>
    </source>
</evidence>
<keyword evidence="12" id="KW-1185">Reference proteome</keyword>
<keyword evidence="6 9" id="KW-0804">Transcription</keyword>
<feature type="non-terminal residue" evidence="11">
    <location>
        <position position="615"/>
    </location>
</feature>
<comment type="subunit">
    <text evidence="9">Component of the Mediator complex.</text>
</comment>
<keyword evidence="10" id="KW-0812">Transmembrane</keyword>
<keyword evidence="10" id="KW-1133">Transmembrane helix</keyword>
<keyword evidence="5 9" id="KW-0010">Activator</keyword>
<keyword evidence="4 9" id="KW-0805">Transcription regulation</keyword>
<comment type="function">
    <text evidence="9">Component of the Mediator complex, a coactivator involved in the regulated transcription of nearly all RNA polymerase II-dependent genes. Mediator functions as a bridge to convey information from gene-specific regulatory proteins to the basal RNA polymerase II transcription machinery. Mediator is recruited to promoters by direct interactions with regulatory proteins and serves as a scaffold for the assembly of a functional preinitiation complex with RNA polymerase II and the general transcription factors.</text>
</comment>
<keyword evidence="7 9" id="KW-0539">Nucleus</keyword>
<evidence type="ECO:0000256" key="8">
    <source>
        <dbReference type="ARBA" id="ARBA00031256"/>
    </source>
</evidence>
<dbReference type="PANTHER" id="PTHR35784">
    <property type="entry name" value="MEDIATOR OF RNA POLYMERASE II TRANSCRIPTION SUBUNIT 5"/>
    <property type="match status" value="1"/>
</dbReference>
<evidence type="ECO:0000256" key="4">
    <source>
        <dbReference type="ARBA" id="ARBA00023015"/>
    </source>
</evidence>
<sequence length="615" mass="68575">MAGVAPIAKLVRTSLARNTPKRIFLALLLSLLQNDPVSDNELVETLLELPRTHAHSVQLEYALEFAASALDNARTFFRLLPRLLPASQCRYLTSIKNTYDTLFKEHLLCEFVAVFLPKLTADVEARVAAALPPSADVKSVWSRLMFLYRVVAQQHGHLVGDGADGAGLVRGSRHAGFSVTYVKKTLLLIAAHNEDREQKNGLAKAPAAAEPTYALNCNAKKYAVYLRVKKAAWLAARFRTWAFHEQLLEQFAAYFQLHVQSPAAALREFVGVFFTGFVLAAALAERPYVLFNWKNYLVSWLPGALRTFRPLALAGLTEDLGDVLIAAVMLHTVPEITATTVGGARTPYDLRKKFLRSCIYLQIVTLEQFARAFPDDARAMSQAHITHEMEQLSQVDKITHEFNATLAHVNPQFTLFEESKLIDYFVSFPASSCEYLAAQQTRLAALVENFVGSAIRERNNERLARLLLALLNALSTANLVFFCAKRGPWLVLDPVIQYLDQEPFNADAADCGFQDMYASFGMIMCSVISIACFFGVNFTDVTVSLSYSVDYINRFFYCLADMLTGAFAGSDDDDRTIVANYDYLVADWVAALFDVNNDGLSDELLKSVNIKQIYK</sequence>
<dbReference type="AlphaFoldDB" id="A0A4P9Z9P0"/>
<dbReference type="GO" id="GO:0003712">
    <property type="term" value="F:transcription coregulator activity"/>
    <property type="evidence" value="ECO:0007669"/>
    <property type="project" value="InterPro"/>
</dbReference>
<gene>
    <name evidence="9" type="primary">MED5</name>
    <name evidence="11" type="ORF">METBISCDRAFT_19676</name>
</gene>
<evidence type="ECO:0000256" key="1">
    <source>
        <dbReference type="ARBA" id="ARBA00004123"/>
    </source>
</evidence>
<evidence type="ECO:0000313" key="12">
    <source>
        <dbReference type="Proteomes" id="UP000268321"/>
    </source>
</evidence>
<dbReference type="Pfam" id="PF08689">
    <property type="entry name" value="Med5"/>
    <property type="match status" value="1"/>
</dbReference>
<name>A0A4P9Z9P0_9ASCO</name>